<proteinExistence type="inferred from homology"/>
<dbReference type="PANTHER" id="PTHR31983">
    <property type="entry name" value="ENDO-1,3(4)-BETA-GLUCANASE 1"/>
    <property type="match status" value="1"/>
</dbReference>
<evidence type="ECO:0000256" key="4">
    <source>
        <dbReference type="ARBA" id="ARBA00022801"/>
    </source>
</evidence>
<evidence type="ECO:0000259" key="10">
    <source>
        <dbReference type="Pfam" id="PF03639"/>
    </source>
</evidence>
<dbReference type="InterPro" id="IPR005200">
    <property type="entry name" value="Endo-beta-glucanase"/>
</dbReference>
<accession>A0A0C3I1C7</accession>
<keyword evidence="5" id="KW-0119">Carbohydrate metabolism</keyword>
<keyword evidence="6" id="KW-0326">Glycosidase</keyword>
<evidence type="ECO:0000256" key="2">
    <source>
        <dbReference type="ARBA" id="ARBA00010730"/>
    </source>
</evidence>
<keyword evidence="8" id="KW-0624">Polysaccharide degradation</keyword>
<dbReference type="Gene3D" id="2.70.98.30">
    <property type="entry name" value="Golgi alpha-mannosidase II, domain 4"/>
    <property type="match status" value="1"/>
</dbReference>
<dbReference type="OrthoDB" id="4473401at2759"/>
<dbReference type="Gene3D" id="2.80.10.50">
    <property type="match status" value="1"/>
</dbReference>
<dbReference type="Pfam" id="PF03639">
    <property type="entry name" value="Glyco_hydro_81"/>
    <property type="match status" value="1"/>
</dbReference>
<feature type="domain" description="Glycosyl hydrolase family 81 N-terminal" evidence="10">
    <location>
        <begin position="113"/>
        <end position="342"/>
    </location>
</feature>
<evidence type="ECO:0000256" key="6">
    <source>
        <dbReference type="ARBA" id="ARBA00023295"/>
    </source>
</evidence>
<keyword evidence="9" id="KW-0732">Signal</keyword>
<feature type="signal peptide" evidence="9">
    <location>
        <begin position="1"/>
        <end position="21"/>
    </location>
</feature>
<dbReference type="InterPro" id="IPR040451">
    <property type="entry name" value="GH81_N"/>
</dbReference>
<dbReference type="HOGENOM" id="CLU_008151_0_0_1"/>
<dbReference type="CDD" id="cd00257">
    <property type="entry name" value="beta-trefoil_FSCN-like"/>
    <property type="match status" value="1"/>
</dbReference>
<gene>
    <name evidence="12" type="ORF">OIDMADRAFT_37889</name>
</gene>
<reference evidence="12 13" key="1">
    <citation type="submission" date="2014-04" db="EMBL/GenBank/DDBJ databases">
        <authorList>
            <consortium name="DOE Joint Genome Institute"/>
            <person name="Kuo A."/>
            <person name="Martino E."/>
            <person name="Perotto S."/>
            <person name="Kohler A."/>
            <person name="Nagy L.G."/>
            <person name="Floudas D."/>
            <person name="Copeland A."/>
            <person name="Barry K.W."/>
            <person name="Cichocki N."/>
            <person name="Veneault-Fourrey C."/>
            <person name="LaButti K."/>
            <person name="Lindquist E.A."/>
            <person name="Lipzen A."/>
            <person name="Lundell T."/>
            <person name="Morin E."/>
            <person name="Murat C."/>
            <person name="Sun H."/>
            <person name="Tunlid A."/>
            <person name="Henrissat B."/>
            <person name="Grigoriev I.V."/>
            <person name="Hibbett D.S."/>
            <person name="Martin F."/>
            <person name="Nordberg H.P."/>
            <person name="Cantor M.N."/>
            <person name="Hua S.X."/>
        </authorList>
    </citation>
    <scope>NUCLEOTIDE SEQUENCE [LARGE SCALE GENOMIC DNA]</scope>
    <source>
        <strain evidence="12 13">Zn</strain>
    </source>
</reference>
<evidence type="ECO:0000256" key="3">
    <source>
        <dbReference type="ARBA" id="ARBA00012780"/>
    </source>
</evidence>
<dbReference type="InParanoid" id="A0A0C3I1C7"/>
<feature type="domain" description="Glycosyl hydrolase family 81 C-terminal" evidence="11">
    <location>
        <begin position="352"/>
        <end position="681"/>
    </location>
</feature>
<name>A0A0C3I1C7_OIDMZ</name>
<evidence type="ECO:0000256" key="8">
    <source>
        <dbReference type="ARBA" id="ARBA00023326"/>
    </source>
</evidence>
<dbReference type="InterPro" id="IPR040720">
    <property type="entry name" value="GH81_C"/>
</dbReference>
<keyword evidence="7" id="KW-0961">Cell wall biogenesis/degradation</keyword>
<dbReference type="AlphaFoldDB" id="A0A0C3I1C7"/>
<sequence length="848" mass="90823">MFGSLLYLLAASAAFTGRGIFAPISTDSPAGIAGGEIACGAPPVSSFFVGLNPPFPTNTWWAPYAAPPGNATAAGPFPYESALYNNGVVFGISVNRQFDGTSIKQPTQTDWRASFAEHSGNFANHKATGFDTQTVTVQYFQGGATMTAYLVPGSPYMTFQYAGATPLLTSMNGAIQSFNGQTLAVGASVSATGTGFTVVDSSGSTYLIYALSSITLKATAVSAASGTIQASGAFSGVLRVVKLASASHKALLDQYYQVYPTAVTLDYSFTDTTGTLIFDWTTVGAGSNLLMLTYPHHRIKLQNPNFPATTALGYLTTKGWMYPAIGNQWNMLYDLTSIKWDPPRALDSSCSAAVLQGLEYEVGQLVPSQAPVPGDFYYWGGTLAAQARLALIADNLGRSDLVTPVINYLEASFAYWFESSSSTLPAYETTWGGVIDKAGATNVNVDFGNGYYNDHHFHYGYFLSVAAVIAKFDGNWLNQHKDYINWFARDIINPSPQDPYFPITRCRDWFAGHSWASGIANGAGSRDQESSGEAINGYYGALLWASVALSQDYVNYANLLLTTEQHGAQVYWHLYPQEDPAGRDNPYPEAAVRALTTMGNVEDWQSGAWLFWGAEKSEIAAIQILPVTPVNEVLYDTQWVENVWSYTMPELVDPTIGDEWKCVIIDAYSNANPQVAAEWSANITDWGTGQTFTNELFFIGTRPNPSGTPICGSLPQNPYGNFKIQLASNGNYVAASSVNTNLVASATSSSAAATFNSAYVPNSGTLMLVSTSQYVTADISGDYALAAIRGTASTWERFTIRQKVGASSGVYSIKATSNGLYVTVGSDGSLINNGANEAASAGFKFVSA</sequence>
<dbReference type="GO" id="GO:0000272">
    <property type="term" value="P:polysaccharide catabolic process"/>
    <property type="evidence" value="ECO:0007669"/>
    <property type="project" value="UniProtKB-KW"/>
</dbReference>
<evidence type="ECO:0000313" key="13">
    <source>
        <dbReference type="Proteomes" id="UP000054321"/>
    </source>
</evidence>
<dbReference type="Pfam" id="PF17652">
    <property type="entry name" value="Glyco_hydro81C"/>
    <property type="match status" value="1"/>
</dbReference>
<dbReference type="GO" id="GO:0052861">
    <property type="term" value="F:endo-1,3(4)-beta-glucanase activity"/>
    <property type="evidence" value="ECO:0007669"/>
    <property type="project" value="InterPro"/>
</dbReference>
<organism evidence="12 13">
    <name type="scientific">Oidiodendron maius (strain Zn)</name>
    <dbReference type="NCBI Taxonomy" id="913774"/>
    <lineage>
        <taxon>Eukaryota</taxon>
        <taxon>Fungi</taxon>
        <taxon>Dikarya</taxon>
        <taxon>Ascomycota</taxon>
        <taxon>Pezizomycotina</taxon>
        <taxon>Leotiomycetes</taxon>
        <taxon>Leotiomycetes incertae sedis</taxon>
        <taxon>Myxotrichaceae</taxon>
        <taxon>Oidiodendron</taxon>
    </lineage>
</organism>
<evidence type="ECO:0000256" key="9">
    <source>
        <dbReference type="SAM" id="SignalP"/>
    </source>
</evidence>
<dbReference type="PROSITE" id="PS52008">
    <property type="entry name" value="GH81"/>
    <property type="match status" value="1"/>
</dbReference>
<dbReference type="SUPFAM" id="SSF50405">
    <property type="entry name" value="Actin-crosslinking proteins"/>
    <property type="match status" value="1"/>
</dbReference>
<dbReference type="Proteomes" id="UP000054321">
    <property type="component" value="Unassembled WGS sequence"/>
</dbReference>
<evidence type="ECO:0000256" key="5">
    <source>
        <dbReference type="ARBA" id="ARBA00023277"/>
    </source>
</evidence>
<keyword evidence="13" id="KW-1185">Reference proteome</keyword>
<dbReference type="PANTHER" id="PTHR31983:SF0">
    <property type="entry name" value="GLUCAN ENDO-1,3-BETA-D-GLUCOSIDASE 2"/>
    <property type="match status" value="1"/>
</dbReference>
<dbReference type="STRING" id="913774.A0A0C3I1C7"/>
<reference evidence="13" key="2">
    <citation type="submission" date="2015-01" db="EMBL/GenBank/DDBJ databases">
        <title>Evolutionary Origins and Diversification of the Mycorrhizal Mutualists.</title>
        <authorList>
            <consortium name="DOE Joint Genome Institute"/>
            <consortium name="Mycorrhizal Genomics Consortium"/>
            <person name="Kohler A."/>
            <person name="Kuo A."/>
            <person name="Nagy L.G."/>
            <person name="Floudas D."/>
            <person name="Copeland A."/>
            <person name="Barry K.W."/>
            <person name="Cichocki N."/>
            <person name="Veneault-Fourrey C."/>
            <person name="LaButti K."/>
            <person name="Lindquist E.A."/>
            <person name="Lipzen A."/>
            <person name="Lundell T."/>
            <person name="Morin E."/>
            <person name="Murat C."/>
            <person name="Riley R."/>
            <person name="Ohm R."/>
            <person name="Sun H."/>
            <person name="Tunlid A."/>
            <person name="Henrissat B."/>
            <person name="Grigoriev I.V."/>
            <person name="Hibbett D.S."/>
            <person name="Martin F."/>
        </authorList>
    </citation>
    <scope>NUCLEOTIDE SEQUENCE [LARGE SCALE GENOMIC DNA]</scope>
    <source>
        <strain evidence="13">Zn</strain>
    </source>
</reference>
<protein>
    <recommendedName>
        <fullName evidence="3">glucan endo-1,3-beta-D-glucosidase</fullName>
        <ecNumber evidence="3">3.2.1.39</ecNumber>
    </recommendedName>
</protein>
<keyword evidence="4 12" id="KW-0378">Hydrolase</keyword>
<evidence type="ECO:0000313" key="12">
    <source>
        <dbReference type="EMBL" id="KIN08900.1"/>
    </source>
</evidence>
<feature type="chain" id="PRO_5002165724" description="glucan endo-1,3-beta-D-glucosidase" evidence="9">
    <location>
        <begin position="22"/>
        <end position="848"/>
    </location>
</feature>
<evidence type="ECO:0000256" key="7">
    <source>
        <dbReference type="ARBA" id="ARBA00023316"/>
    </source>
</evidence>
<evidence type="ECO:0000256" key="1">
    <source>
        <dbReference type="ARBA" id="ARBA00000382"/>
    </source>
</evidence>
<dbReference type="InterPro" id="IPR008999">
    <property type="entry name" value="Actin-crosslinking"/>
</dbReference>
<dbReference type="GO" id="GO:0071555">
    <property type="term" value="P:cell wall organization"/>
    <property type="evidence" value="ECO:0007669"/>
    <property type="project" value="UniProtKB-KW"/>
</dbReference>
<comment type="similarity">
    <text evidence="2">Belongs to the glycosyl hydrolase 81 family.</text>
</comment>
<dbReference type="EC" id="3.2.1.39" evidence="3"/>
<evidence type="ECO:0000259" key="11">
    <source>
        <dbReference type="Pfam" id="PF17652"/>
    </source>
</evidence>
<dbReference type="GO" id="GO:0042973">
    <property type="term" value="F:glucan endo-1,3-beta-D-glucosidase activity"/>
    <property type="evidence" value="ECO:0007669"/>
    <property type="project" value="UniProtKB-EC"/>
</dbReference>
<comment type="catalytic activity">
    <reaction evidence="1">
        <text>Hydrolysis of (1-&gt;3)-beta-D-glucosidic linkages in (1-&gt;3)-beta-D-glucans.</text>
        <dbReference type="EC" id="3.2.1.39"/>
    </reaction>
</comment>
<dbReference type="EMBL" id="KN832870">
    <property type="protein sequence ID" value="KIN08900.1"/>
    <property type="molecule type" value="Genomic_DNA"/>
</dbReference>